<sequence>MKLSQLSAKPQLVKIELMDDEIQREFGEAIEFYTWDRQPMDVFIKLASATQDNTTGIINIVKTLLLDEDGKEILTPETMLPTNILMKAIGKVTEMLGK</sequence>
<dbReference type="EMBL" id="LR796593">
    <property type="protein sequence ID" value="CAB4153397.1"/>
    <property type="molecule type" value="Genomic_DNA"/>
</dbReference>
<evidence type="ECO:0000313" key="1">
    <source>
        <dbReference type="EMBL" id="CAB4153397.1"/>
    </source>
</evidence>
<gene>
    <name evidence="1" type="ORF">UFOVP623_20</name>
</gene>
<accession>A0A6J5N4V3</accession>
<organism evidence="1">
    <name type="scientific">uncultured Caudovirales phage</name>
    <dbReference type="NCBI Taxonomy" id="2100421"/>
    <lineage>
        <taxon>Viruses</taxon>
        <taxon>Duplodnaviria</taxon>
        <taxon>Heunggongvirae</taxon>
        <taxon>Uroviricota</taxon>
        <taxon>Caudoviricetes</taxon>
        <taxon>Peduoviridae</taxon>
        <taxon>Maltschvirus</taxon>
        <taxon>Maltschvirus maltsch</taxon>
    </lineage>
</organism>
<protein>
    <submittedName>
        <fullName evidence="1">Uncharacterized protein</fullName>
    </submittedName>
</protein>
<name>A0A6J5N4V3_9CAUD</name>
<proteinExistence type="predicted"/>
<reference evidence="1" key="1">
    <citation type="submission" date="2020-04" db="EMBL/GenBank/DDBJ databases">
        <authorList>
            <person name="Chiriac C."/>
            <person name="Salcher M."/>
            <person name="Ghai R."/>
            <person name="Kavagutti S V."/>
        </authorList>
    </citation>
    <scope>NUCLEOTIDE SEQUENCE</scope>
</reference>